<dbReference type="RefSeq" id="WP_144257894.1">
    <property type="nucleotide sequence ID" value="NZ_CP041636.1"/>
</dbReference>
<dbReference type="GO" id="GO:0000256">
    <property type="term" value="P:allantoin catabolic process"/>
    <property type="evidence" value="ECO:0007669"/>
    <property type="project" value="InterPro"/>
</dbReference>
<comment type="catalytic activity">
    <reaction evidence="4">
        <text>(S)-ureidoglycolate = urea + glyoxylate</text>
        <dbReference type="Rhea" id="RHEA:11304"/>
        <dbReference type="ChEBI" id="CHEBI:16199"/>
        <dbReference type="ChEBI" id="CHEBI:36655"/>
        <dbReference type="ChEBI" id="CHEBI:57296"/>
        <dbReference type="EC" id="4.3.2.3"/>
    </reaction>
</comment>
<dbReference type="EMBL" id="CP041636">
    <property type="protein sequence ID" value="QDO98897.1"/>
    <property type="molecule type" value="Genomic_DNA"/>
</dbReference>
<dbReference type="GO" id="GO:0004848">
    <property type="term" value="F:ureidoglycolate hydrolase activity"/>
    <property type="evidence" value="ECO:0007669"/>
    <property type="project" value="InterPro"/>
</dbReference>
<sequence length="177" mass="18990">MTAGQPLRIEPISEAAVTPFGWMLGKPLPSATDATAFASPASDFWHEHVFNAGDGGEPEILWVTYRSDDPAVTRLEVHHLTQQAVVPVIGSIVQIVAASDAAGEPDLSTVRAFTITPGQGLCMRPGIWHATRSVGGESTCLMLTRGSTTIDLVRHLNQGAAVEESRMTDIPQLHLER</sequence>
<dbReference type="InterPro" id="IPR007247">
    <property type="entry name" value="Ureidogly_lyase"/>
</dbReference>
<evidence type="ECO:0000256" key="3">
    <source>
        <dbReference type="ARBA" id="ARBA00023239"/>
    </source>
</evidence>
<dbReference type="InterPro" id="IPR024060">
    <property type="entry name" value="Ureidoglycolate_lyase_dom_sf"/>
</dbReference>
<keyword evidence="6" id="KW-1185">Reference proteome</keyword>
<gene>
    <name evidence="5" type="ORF">FNB15_17195</name>
</gene>
<protein>
    <submittedName>
        <fullName evidence="5">Ureidoglycolate hydrolase</fullName>
    </submittedName>
</protein>
<dbReference type="AlphaFoldDB" id="A0A516H578"/>
<comment type="subunit">
    <text evidence="1">Homodimer.</text>
</comment>
<dbReference type="GO" id="GO:0050385">
    <property type="term" value="F:ureidoglycolate lyase activity"/>
    <property type="evidence" value="ECO:0007669"/>
    <property type="project" value="UniProtKB-EC"/>
</dbReference>
<dbReference type="KEGG" id="fer:FNB15_17195"/>
<keyword evidence="2" id="KW-0659">Purine metabolism</keyword>
<evidence type="ECO:0000313" key="5">
    <source>
        <dbReference type="EMBL" id="QDO98897.1"/>
    </source>
</evidence>
<evidence type="ECO:0000256" key="4">
    <source>
        <dbReference type="ARBA" id="ARBA00047684"/>
    </source>
</evidence>
<dbReference type="InterPro" id="IPR011051">
    <property type="entry name" value="RmlC_Cupin_sf"/>
</dbReference>
<dbReference type="SUPFAM" id="SSF51182">
    <property type="entry name" value="RmlC-like cupins"/>
    <property type="match status" value="1"/>
</dbReference>
<keyword evidence="3" id="KW-0456">Lyase</keyword>
<evidence type="ECO:0000256" key="1">
    <source>
        <dbReference type="ARBA" id="ARBA00011738"/>
    </source>
</evidence>
<reference evidence="5 6" key="1">
    <citation type="submission" date="2019-07" db="EMBL/GenBank/DDBJ databases">
        <title>Genome sequencing for Ferrovibrio sp. K5.</title>
        <authorList>
            <person name="Park S.-J."/>
        </authorList>
    </citation>
    <scope>NUCLEOTIDE SEQUENCE [LARGE SCALE GENOMIC DNA]</scope>
    <source>
        <strain evidence="5 6">K5</strain>
    </source>
</reference>
<organism evidence="5 6">
    <name type="scientific">Ferrovibrio terrae</name>
    <dbReference type="NCBI Taxonomy" id="2594003"/>
    <lineage>
        <taxon>Bacteria</taxon>
        <taxon>Pseudomonadati</taxon>
        <taxon>Pseudomonadota</taxon>
        <taxon>Alphaproteobacteria</taxon>
        <taxon>Rhodospirillales</taxon>
        <taxon>Rhodospirillaceae</taxon>
        <taxon>Ferrovibrio</taxon>
    </lineage>
</organism>
<dbReference type="Gene3D" id="2.60.120.480">
    <property type="entry name" value="Ureidoglycolate hydrolase"/>
    <property type="match status" value="1"/>
</dbReference>
<name>A0A516H578_9PROT</name>
<dbReference type="GO" id="GO:0006144">
    <property type="term" value="P:purine nucleobase metabolic process"/>
    <property type="evidence" value="ECO:0007669"/>
    <property type="project" value="UniProtKB-KW"/>
</dbReference>
<dbReference type="Proteomes" id="UP000317496">
    <property type="component" value="Chromosome"/>
</dbReference>
<evidence type="ECO:0000256" key="2">
    <source>
        <dbReference type="ARBA" id="ARBA00022631"/>
    </source>
</evidence>
<keyword evidence="5" id="KW-0378">Hydrolase</keyword>
<proteinExistence type="predicted"/>
<dbReference type="Pfam" id="PF04115">
    <property type="entry name" value="Ureidogly_lyase"/>
    <property type="match status" value="1"/>
</dbReference>
<evidence type="ECO:0000313" key="6">
    <source>
        <dbReference type="Proteomes" id="UP000317496"/>
    </source>
</evidence>
<dbReference type="OrthoDB" id="9804602at2"/>
<accession>A0A516H578</accession>